<proteinExistence type="predicted"/>
<accession>A0A1R1X9Y1</accession>
<sequence>MDVDEQVDIILEKLNRQDRETVFQLNMLTTFQNFVFLIGRKERGRRFCGVQNKLGIPIRDELGKVGAAVTAIKSCIFLPIVLEKRESRRSAVKNWREHPADPDIENGTDLSSGYTPSRKPLEFGSKARDSMLRARESRRKRFEYSTRNSEVNALQLSTNKKLKSVEYTGIGVLVKINNRKITWQLDTGTGFNVISEKLEIELGLESQEAESAALVSANETRNNFRYIPRVEMEFFGLKVSAPFYRMAEGRGNLLLIGLQTLQDLGATVDINKQKIRLHKNGIT</sequence>
<dbReference type="Proteomes" id="UP000187283">
    <property type="component" value="Unassembled WGS sequence"/>
</dbReference>
<evidence type="ECO:0000313" key="3">
    <source>
        <dbReference type="Proteomes" id="UP000187283"/>
    </source>
</evidence>
<dbReference type="SUPFAM" id="SSF50630">
    <property type="entry name" value="Acid proteases"/>
    <property type="match status" value="1"/>
</dbReference>
<gene>
    <name evidence="2" type="ORF">AYI70_g9720</name>
</gene>
<dbReference type="Gene3D" id="2.40.70.10">
    <property type="entry name" value="Acid Proteases"/>
    <property type="match status" value="1"/>
</dbReference>
<dbReference type="OrthoDB" id="123769at2759"/>
<feature type="compositionally biased region" description="Basic and acidic residues" evidence="1">
    <location>
        <begin position="119"/>
        <end position="129"/>
    </location>
</feature>
<feature type="region of interest" description="Disordered" evidence="1">
    <location>
        <begin position="93"/>
        <end position="129"/>
    </location>
</feature>
<reference evidence="2 3" key="1">
    <citation type="submission" date="2017-01" db="EMBL/GenBank/DDBJ databases">
        <authorList>
            <person name="Mah S.A."/>
            <person name="Swanson W.J."/>
            <person name="Moy G.W."/>
            <person name="Vacquier V.D."/>
        </authorList>
    </citation>
    <scope>NUCLEOTIDE SEQUENCE [LARGE SCALE GENOMIC DNA]</scope>
    <source>
        <strain evidence="2 3">GSMNP</strain>
    </source>
</reference>
<evidence type="ECO:0000256" key="1">
    <source>
        <dbReference type="SAM" id="MobiDB-lite"/>
    </source>
</evidence>
<evidence type="ECO:0000313" key="2">
    <source>
        <dbReference type="EMBL" id="OMJ11443.1"/>
    </source>
</evidence>
<dbReference type="EMBL" id="LSSN01004479">
    <property type="protein sequence ID" value="OMJ11443.1"/>
    <property type="molecule type" value="Genomic_DNA"/>
</dbReference>
<comment type="caution">
    <text evidence="2">The sequence shown here is derived from an EMBL/GenBank/DDBJ whole genome shotgun (WGS) entry which is preliminary data.</text>
</comment>
<organism evidence="2 3">
    <name type="scientific">Smittium culicis</name>
    <dbReference type="NCBI Taxonomy" id="133412"/>
    <lineage>
        <taxon>Eukaryota</taxon>
        <taxon>Fungi</taxon>
        <taxon>Fungi incertae sedis</taxon>
        <taxon>Zoopagomycota</taxon>
        <taxon>Kickxellomycotina</taxon>
        <taxon>Harpellomycetes</taxon>
        <taxon>Harpellales</taxon>
        <taxon>Legeriomycetaceae</taxon>
        <taxon>Smittium</taxon>
    </lineage>
</organism>
<dbReference type="AlphaFoldDB" id="A0A1R1X9Y1"/>
<keyword evidence="3" id="KW-1185">Reference proteome</keyword>
<name>A0A1R1X9Y1_9FUNG</name>
<dbReference type="InterPro" id="IPR021109">
    <property type="entry name" value="Peptidase_aspartic_dom_sf"/>
</dbReference>
<protein>
    <submittedName>
        <fullName evidence="2">Uncharacterized protein</fullName>
    </submittedName>
</protein>